<keyword evidence="3" id="KW-1133">Transmembrane helix</keyword>
<sequence length="62" mass="7013">MLGVEAIPAIVYTIMVLYVPESPRWLLVNKNDENGARNVLVQLGDQDPENSIRAIYCRDIPE</sequence>
<evidence type="ECO:0000256" key="2">
    <source>
        <dbReference type="ARBA" id="ARBA00022692"/>
    </source>
</evidence>
<comment type="subcellular location">
    <subcellularLocation>
        <location evidence="1">Membrane</location>
    </subcellularLocation>
</comment>
<feature type="non-terminal residue" evidence="5">
    <location>
        <position position="62"/>
    </location>
</feature>
<evidence type="ECO:0000313" key="5">
    <source>
        <dbReference type="EMBL" id="GAG85498.1"/>
    </source>
</evidence>
<evidence type="ECO:0000256" key="4">
    <source>
        <dbReference type="ARBA" id="ARBA00023136"/>
    </source>
</evidence>
<comment type="caution">
    <text evidence="5">The sequence shown here is derived from an EMBL/GenBank/DDBJ whole genome shotgun (WGS) entry which is preliminary data.</text>
</comment>
<dbReference type="GO" id="GO:0022857">
    <property type="term" value="F:transmembrane transporter activity"/>
    <property type="evidence" value="ECO:0007669"/>
    <property type="project" value="InterPro"/>
</dbReference>
<evidence type="ECO:0000256" key="3">
    <source>
        <dbReference type="ARBA" id="ARBA00022989"/>
    </source>
</evidence>
<protein>
    <recommendedName>
        <fullName evidence="6">Major facilitator superfamily (MFS) profile domain-containing protein</fullName>
    </recommendedName>
</protein>
<dbReference type="Gene3D" id="1.20.1250.20">
    <property type="entry name" value="MFS general substrate transporter like domains"/>
    <property type="match status" value="1"/>
</dbReference>
<evidence type="ECO:0008006" key="6">
    <source>
        <dbReference type="Google" id="ProtNLM"/>
    </source>
</evidence>
<name>X1BN76_9ZZZZ</name>
<organism evidence="5">
    <name type="scientific">marine sediment metagenome</name>
    <dbReference type="NCBI Taxonomy" id="412755"/>
    <lineage>
        <taxon>unclassified sequences</taxon>
        <taxon>metagenomes</taxon>
        <taxon>ecological metagenomes</taxon>
    </lineage>
</organism>
<evidence type="ECO:0000256" key="1">
    <source>
        <dbReference type="ARBA" id="ARBA00004370"/>
    </source>
</evidence>
<gene>
    <name evidence="5" type="ORF">S01H4_28455</name>
</gene>
<dbReference type="Pfam" id="PF00083">
    <property type="entry name" value="Sugar_tr"/>
    <property type="match status" value="1"/>
</dbReference>
<dbReference type="AlphaFoldDB" id="X1BN76"/>
<dbReference type="GO" id="GO:0016020">
    <property type="term" value="C:membrane"/>
    <property type="evidence" value="ECO:0007669"/>
    <property type="project" value="UniProtKB-SubCell"/>
</dbReference>
<dbReference type="EMBL" id="BART01014155">
    <property type="protein sequence ID" value="GAG85498.1"/>
    <property type="molecule type" value="Genomic_DNA"/>
</dbReference>
<proteinExistence type="predicted"/>
<accession>X1BN76</accession>
<dbReference type="InterPro" id="IPR036259">
    <property type="entry name" value="MFS_trans_sf"/>
</dbReference>
<dbReference type="InterPro" id="IPR005828">
    <property type="entry name" value="MFS_sugar_transport-like"/>
</dbReference>
<keyword evidence="2" id="KW-0812">Transmembrane</keyword>
<keyword evidence="4" id="KW-0472">Membrane</keyword>
<reference evidence="5" key="1">
    <citation type="journal article" date="2014" name="Front. Microbiol.">
        <title>High frequency of phylogenetically diverse reductive dehalogenase-homologous genes in deep subseafloor sedimentary metagenomes.</title>
        <authorList>
            <person name="Kawai M."/>
            <person name="Futagami T."/>
            <person name="Toyoda A."/>
            <person name="Takaki Y."/>
            <person name="Nishi S."/>
            <person name="Hori S."/>
            <person name="Arai W."/>
            <person name="Tsubouchi T."/>
            <person name="Morono Y."/>
            <person name="Uchiyama I."/>
            <person name="Ito T."/>
            <person name="Fujiyama A."/>
            <person name="Inagaki F."/>
            <person name="Takami H."/>
        </authorList>
    </citation>
    <scope>NUCLEOTIDE SEQUENCE</scope>
    <source>
        <strain evidence="5">Expedition CK06-06</strain>
    </source>
</reference>